<feature type="binding site" evidence="1">
    <location>
        <position position="319"/>
    </location>
    <ligand>
        <name>Zn(2+)</name>
        <dbReference type="ChEBI" id="CHEBI:29105"/>
    </ligand>
</feature>
<evidence type="ECO:0000256" key="1">
    <source>
        <dbReference type="PIRSR" id="PIRSR607822-1"/>
    </source>
</evidence>
<dbReference type="Pfam" id="PF05147">
    <property type="entry name" value="LANC_like"/>
    <property type="match status" value="1"/>
</dbReference>
<dbReference type="EMBL" id="FTPP01000003">
    <property type="protein sequence ID" value="SIT93986.1"/>
    <property type="molecule type" value="Genomic_DNA"/>
</dbReference>
<proteinExistence type="predicted"/>
<feature type="binding site" evidence="1">
    <location>
        <position position="320"/>
    </location>
    <ligand>
        <name>Zn(2+)</name>
        <dbReference type="ChEBI" id="CHEBI:29105"/>
    </ligand>
</feature>
<keyword evidence="1" id="KW-0862">Zinc</keyword>
<dbReference type="AlphaFoldDB" id="A0A1R3XQ01"/>
<dbReference type="Gene3D" id="1.50.10.20">
    <property type="match status" value="1"/>
</dbReference>
<keyword evidence="1" id="KW-0479">Metal-binding</keyword>
<gene>
    <name evidence="2" type="ORF">SAMN05444128_3374</name>
</gene>
<dbReference type="RefSeq" id="WP_076671181.1">
    <property type="nucleotide sequence ID" value="NZ_FTPP01000003.1"/>
</dbReference>
<dbReference type="OrthoDB" id="6313827at2"/>
<dbReference type="SMART" id="SM01260">
    <property type="entry name" value="LANC_like"/>
    <property type="match status" value="1"/>
</dbReference>
<organism evidence="2 3">
    <name type="scientific">Pontibacter indicus</name>
    <dbReference type="NCBI Taxonomy" id="1317125"/>
    <lineage>
        <taxon>Bacteria</taxon>
        <taxon>Pseudomonadati</taxon>
        <taxon>Bacteroidota</taxon>
        <taxon>Cytophagia</taxon>
        <taxon>Cytophagales</taxon>
        <taxon>Hymenobacteraceae</taxon>
        <taxon>Pontibacter</taxon>
    </lineage>
</organism>
<dbReference type="STRING" id="1317125.SAMN05444128_3374"/>
<reference evidence="3" key="1">
    <citation type="submission" date="2017-01" db="EMBL/GenBank/DDBJ databases">
        <authorList>
            <person name="Varghese N."/>
            <person name="Submissions S."/>
        </authorList>
    </citation>
    <scope>NUCLEOTIDE SEQUENCE [LARGE SCALE GENOMIC DNA]</scope>
    <source>
        <strain evidence="3">LP100</strain>
    </source>
</reference>
<dbReference type="PRINTS" id="PR01950">
    <property type="entry name" value="LANCSUPER"/>
</dbReference>
<accession>A0A1R3XQ01</accession>
<dbReference type="Proteomes" id="UP000187181">
    <property type="component" value="Unassembled WGS sequence"/>
</dbReference>
<protein>
    <submittedName>
        <fullName evidence="2">Lanthionine synthetase C-like protein</fullName>
    </submittedName>
</protein>
<dbReference type="GO" id="GO:0031179">
    <property type="term" value="P:peptide modification"/>
    <property type="evidence" value="ECO:0007669"/>
    <property type="project" value="InterPro"/>
</dbReference>
<keyword evidence="3" id="KW-1185">Reference proteome</keyword>
<dbReference type="SUPFAM" id="SSF158745">
    <property type="entry name" value="LanC-like"/>
    <property type="match status" value="1"/>
</dbReference>
<evidence type="ECO:0000313" key="2">
    <source>
        <dbReference type="EMBL" id="SIT93986.1"/>
    </source>
</evidence>
<evidence type="ECO:0000313" key="3">
    <source>
        <dbReference type="Proteomes" id="UP000187181"/>
    </source>
</evidence>
<dbReference type="InterPro" id="IPR007822">
    <property type="entry name" value="LANC-like"/>
</dbReference>
<feature type="binding site" evidence="1">
    <location>
        <position position="270"/>
    </location>
    <ligand>
        <name>Zn(2+)</name>
        <dbReference type="ChEBI" id="CHEBI:29105"/>
    </ligand>
</feature>
<dbReference type="GO" id="GO:0046872">
    <property type="term" value="F:metal ion binding"/>
    <property type="evidence" value="ECO:0007669"/>
    <property type="project" value="UniProtKB-KW"/>
</dbReference>
<sequence length="391" mass="43239">MGSDLRGPRMASEAARELKRLSVFDPEASDALYTGNLGKVISLLTLADYHREAAFVEEAVGMLQAVLERLGERQGVKFSSAMSNGLSGFGYVLLLLRESPFLGPEVDTQLLLDWVATQVFEKSKAEIARGDLDPMYSAMGGLYFLSRYAQRHPAGCSYVQGLVQALSARVQDDRHGSYLANRRYQPEARYVINTGLAHGLCGMVLVLTRVHASCPVAGAEALTRKLLAYLRALYIPYAADAERFLFPRSVSDEGVPLLQARQHSANIGWCTSDLSMAYAFLRAGHVLGDQTVTSFGETLLRDFLQFEQSGLPLQGANFCHGYAGFSWLYRKCFELTRLPACREAADYWLVRAEAFEAAEGDSLLDGRLGVCQVLLQRDGRQGMAWDEVFFL</sequence>
<name>A0A1R3XQ01_9BACT</name>